<dbReference type="InterPro" id="IPR001509">
    <property type="entry name" value="Epimerase_deHydtase"/>
</dbReference>
<reference evidence="2 3" key="1">
    <citation type="submission" date="2017-09" db="EMBL/GenBank/DDBJ databases">
        <title>Mesorhizobum sanjuanii sp. nov. isolated from nodules of Lotus tenuis in saline-alkaline lowlands of Flooding Pampa.</title>
        <authorList>
            <person name="Sannazzaro A.I."/>
            <person name="Torres Tejerizo G.A."/>
            <person name="Fontana F."/>
            <person name="Cumpa Velazquez L.M."/>
            <person name="Hansen L."/>
            <person name="Pistorio M."/>
            <person name="Estrella M.J."/>
        </authorList>
    </citation>
    <scope>NUCLEOTIDE SEQUENCE [LARGE SCALE GENOMIC DNA]</scope>
    <source>
        <strain evidence="2 3">BSA136</strain>
    </source>
</reference>
<proteinExistence type="predicted"/>
<dbReference type="SUPFAM" id="SSF51735">
    <property type="entry name" value="NAD(P)-binding Rossmann-fold domains"/>
    <property type="match status" value="1"/>
</dbReference>
<dbReference type="Pfam" id="PF01370">
    <property type="entry name" value="Epimerase"/>
    <property type="match status" value="1"/>
</dbReference>
<dbReference type="InterPro" id="IPR050177">
    <property type="entry name" value="Lipid_A_modif_metabolic_enz"/>
</dbReference>
<keyword evidence="3" id="KW-1185">Reference proteome</keyword>
<evidence type="ECO:0000313" key="3">
    <source>
        <dbReference type="Proteomes" id="UP000219182"/>
    </source>
</evidence>
<dbReference type="PANTHER" id="PTHR43245:SF58">
    <property type="entry name" value="BLL5923 PROTEIN"/>
    <property type="match status" value="1"/>
</dbReference>
<evidence type="ECO:0000259" key="1">
    <source>
        <dbReference type="Pfam" id="PF01370"/>
    </source>
</evidence>
<evidence type="ECO:0000313" key="2">
    <source>
        <dbReference type="EMBL" id="PDQ18283.1"/>
    </source>
</evidence>
<dbReference type="InterPro" id="IPR036291">
    <property type="entry name" value="NAD(P)-bd_dom_sf"/>
</dbReference>
<accession>A0A2A6F958</accession>
<feature type="domain" description="NAD-dependent epimerase/dehydratase" evidence="1">
    <location>
        <begin position="3"/>
        <end position="217"/>
    </location>
</feature>
<dbReference type="Proteomes" id="UP000219182">
    <property type="component" value="Unassembled WGS sequence"/>
</dbReference>
<dbReference type="Gene3D" id="3.40.50.720">
    <property type="entry name" value="NAD(P)-binding Rossmann-like Domain"/>
    <property type="match status" value="1"/>
</dbReference>
<sequence>MKVLVTGATGFIGSLVVRQLRQAQVEVRIASRRPQPGAAYDVVPLPAFDAPAQAFLAIAKDVTHVIHCAGLNNDAGNATEADYLNANAELTGQLARAAAVQTSGRLVYLSSIRAAVSASFSGTIDEDMAPAPQCAYGRSKREGEVRMLDAYASAGRRDATALRLPQVYGSDMGGALATLMRLADTALPLPAATLRGVRSLISSEAAARAVLHLLTRPGPLRPVHVASDLSPISIAAIIEAFRQGLGRPRRLIALPAGLMRPVASLLGKRTFWDSLSATQICDPSLLISQGWSPETDTFQRLSEVARRFKARRV</sequence>
<organism evidence="2 3">
    <name type="scientific">Mesorhizobium sanjuanii</name>
    <dbReference type="NCBI Taxonomy" id="2037900"/>
    <lineage>
        <taxon>Bacteria</taxon>
        <taxon>Pseudomonadati</taxon>
        <taxon>Pseudomonadota</taxon>
        <taxon>Alphaproteobacteria</taxon>
        <taxon>Hyphomicrobiales</taxon>
        <taxon>Phyllobacteriaceae</taxon>
        <taxon>Mesorhizobium</taxon>
    </lineage>
</organism>
<dbReference type="PANTHER" id="PTHR43245">
    <property type="entry name" value="BIFUNCTIONAL POLYMYXIN RESISTANCE PROTEIN ARNA"/>
    <property type="match status" value="1"/>
</dbReference>
<dbReference type="AlphaFoldDB" id="A0A2A6F958"/>
<dbReference type="RefSeq" id="WP_097576433.1">
    <property type="nucleotide sequence ID" value="NZ_NWQG01000196.1"/>
</dbReference>
<dbReference type="EMBL" id="NWQG01000196">
    <property type="protein sequence ID" value="PDQ18283.1"/>
    <property type="molecule type" value="Genomic_DNA"/>
</dbReference>
<gene>
    <name evidence="2" type="ORF">CN311_25515</name>
</gene>
<comment type="caution">
    <text evidence="2">The sequence shown here is derived from an EMBL/GenBank/DDBJ whole genome shotgun (WGS) entry which is preliminary data.</text>
</comment>
<name>A0A2A6F958_9HYPH</name>
<protein>
    <submittedName>
        <fullName evidence="2">Epimerase</fullName>
    </submittedName>
</protein>